<proteinExistence type="predicted"/>
<protein>
    <recommendedName>
        <fullName evidence="1">FAD-dependent protein C-terminal domain-containing protein</fullName>
    </recommendedName>
</protein>
<dbReference type="InterPro" id="IPR049516">
    <property type="entry name" value="FAD-depend_C"/>
</dbReference>
<dbReference type="AlphaFoldDB" id="A0A6N7VVV4"/>
<evidence type="ECO:0000313" key="3">
    <source>
        <dbReference type="Proteomes" id="UP000441455"/>
    </source>
</evidence>
<dbReference type="PANTHER" id="PTHR42842:SF3">
    <property type="entry name" value="FAD_NAD(P)-BINDING OXIDOREDUCTASE FAMILY PROTEIN"/>
    <property type="match status" value="1"/>
</dbReference>
<dbReference type="InterPro" id="IPR028348">
    <property type="entry name" value="FAD-binding_protein"/>
</dbReference>
<dbReference type="Gene3D" id="3.30.70.2700">
    <property type="match status" value="1"/>
</dbReference>
<feature type="domain" description="FAD-dependent protein C-terminal" evidence="1">
    <location>
        <begin position="288"/>
        <end position="482"/>
    </location>
</feature>
<accession>A0A6N7VVV4</accession>
<dbReference type="OrthoDB" id="9772594at2"/>
<evidence type="ECO:0000313" key="2">
    <source>
        <dbReference type="EMBL" id="MSS81221.1"/>
    </source>
</evidence>
<dbReference type="Pfam" id="PF21688">
    <property type="entry name" value="FAD-depend_C"/>
    <property type="match status" value="1"/>
</dbReference>
<comment type="caution">
    <text evidence="2">The sequence shown here is derived from an EMBL/GenBank/DDBJ whole genome shotgun (WGS) entry which is preliminary data.</text>
</comment>
<name>A0A6N7VVV4_ACIFE</name>
<sequence length="544" mass="59492">MAAKPTEIRINNLRVGLDSRHSLVQIVGKKYHLPEKALRQVEVVRKAVDARRKSNICLVYHVKATVDVPTGVLQKLLRDPQVTLWEEKPEPPAVFGTEKLQGRPVVIGLGPAGLVATLELARHGYAPLVVERGRDLSHRVKDVEQFWKTGKLDPVSNVQFGAGGAGTFSDGKLTTRVNDPIMGHLLRTFVEAGAPKEILTEQKPHVGTDKLRLMVTGLISRIKKAGGQIRYETQVTDFRVDPEQGLTAVELNGKEWVDTNGVILACGHSARDTYETLLKRSVHLEAKAFAVGVRIEHEQALINRAQYGKFANHPQLGAADYALIFHDKETGRAVYSFCMCPGGQVVASASEQGGLVVNGMSPFKRDTGLANSALVVSVDPGDFPAGPLGGMEFQRKYEHLAWKVSRDYRAPAQTSRSFLERTAPDLKVKFRPSYRPGLVPADLRKILPDFVTESLEHGLRDFERKLPGFSTQGLMIGVETRTSAPVRILRGEDGQSVNCRGLYPTGEGAGYAGGIMSAAMDGYHQARRLMGRFGVPVGSQKAEG</sequence>
<dbReference type="Proteomes" id="UP000441455">
    <property type="component" value="Unassembled WGS sequence"/>
</dbReference>
<dbReference type="Gene3D" id="3.50.50.60">
    <property type="entry name" value="FAD/NAD(P)-binding domain"/>
    <property type="match status" value="2"/>
</dbReference>
<evidence type="ECO:0000259" key="1">
    <source>
        <dbReference type="Pfam" id="PF21688"/>
    </source>
</evidence>
<dbReference type="PANTHER" id="PTHR42842">
    <property type="entry name" value="FAD/NAD(P)-BINDING OXIDOREDUCTASE"/>
    <property type="match status" value="1"/>
</dbReference>
<dbReference type="EMBL" id="VULN01000001">
    <property type="protein sequence ID" value="MSS81221.1"/>
    <property type="molecule type" value="Genomic_DNA"/>
</dbReference>
<dbReference type="RefSeq" id="WP_154487398.1">
    <property type="nucleotide sequence ID" value="NZ_VULN01000001.1"/>
</dbReference>
<gene>
    <name evidence="2" type="ORF">FX155_01105</name>
</gene>
<dbReference type="InterPro" id="IPR036188">
    <property type="entry name" value="FAD/NAD-bd_sf"/>
</dbReference>
<dbReference type="PIRSF" id="PIRSF038984">
    <property type="entry name" value="FAD_binding_protein"/>
    <property type="match status" value="1"/>
</dbReference>
<reference evidence="2 3" key="1">
    <citation type="submission" date="2019-08" db="EMBL/GenBank/DDBJ databases">
        <title>In-depth cultivation of the pig gut microbiome towards novel bacterial diversity and tailored functional studies.</title>
        <authorList>
            <person name="Wylensek D."/>
            <person name="Hitch T.C.A."/>
            <person name="Clavel T."/>
        </authorList>
    </citation>
    <scope>NUCLEOTIDE SEQUENCE [LARGE SCALE GENOMIC DNA]</scope>
    <source>
        <strain evidence="2 3">WCA-389-WT-5B</strain>
    </source>
</reference>
<dbReference type="SUPFAM" id="SSF51905">
    <property type="entry name" value="FAD/NAD(P)-binding domain"/>
    <property type="match status" value="1"/>
</dbReference>
<organism evidence="2 3">
    <name type="scientific">Acidaminococcus fermentans</name>
    <dbReference type="NCBI Taxonomy" id="905"/>
    <lineage>
        <taxon>Bacteria</taxon>
        <taxon>Bacillati</taxon>
        <taxon>Bacillota</taxon>
        <taxon>Negativicutes</taxon>
        <taxon>Acidaminococcales</taxon>
        <taxon>Acidaminococcaceae</taxon>
        <taxon>Acidaminococcus</taxon>
    </lineage>
</organism>